<feature type="domain" description="Bacterial repeat" evidence="1">
    <location>
        <begin position="54"/>
        <end position="119"/>
    </location>
</feature>
<evidence type="ECO:0000313" key="2">
    <source>
        <dbReference type="EMBL" id="PQJ96698.1"/>
    </source>
</evidence>
<proteinExistence type="predicted"/>
<dbReference type="EMBL" id="PPGH01000034">
    <property type="protein sequence ID" value="PQJ96698.1"/>
    <property type="molecule type" value="Genomic_DNA"/>
</dbReference>
<comment type="caution">
    <text evidence="2">The sequence shown here is derived from an EMBL/GenBank/DDBJ whole genome shotgun (WGS) entry which is preliminary data.</text>
</comment>
<keyword evidence="3" id="KW-1185">Reference proteome</keyword>
<gene>
    <name evidence="2" type="ORF">CXB77_07990</name>
</gene>
<dbReference type="InterPro" id="IPR044060">
    <property type="entry name" value="Bacterial_rp_domain"/>
</dbReference>
<name>A0A2S7XT84_9GAMM</name>
<evidence type="ECO:0000313" key="3">
    <source>
        <dbReference type="Proteomes" id="UP000239936"/>
    </source>
</evidence>
<feature type="domain" description="Bacterial repeat" evidence="1">
    <location>
        <begin position="3"/>
        <end position="49"/>
    </location>
</feature>
<dbReference type="Proteomes" id="UP000239936">
    <property type="component" value="Unassembled WGS sequence"/>
</dbReference>
<accession>A0A2S7XT84</accession>
<reference evidence="2 3" key="1">
    <citation type="submission" date="2018-01" db="EMBL/GenBank/DDBJ databases">
        <title>The complete genome sequence of Chromatium okenii LaCa, a purple sulfur bacterium with a turbulent life.</title>
        <authorList>
            <person name="Luedin S.M."/>
            <person name="Liechti N."/>
            <person name="Storelli N."/>
            <person name="Danza F."/>
            <person name="Wittwer M."/>
            <person name="Pothier J.F."/>
            <person name="Tonolla M.A."/>
        </authorList>
    </citation>
    <scope>NUCLEOTIDE SEQUENCE [LARGE SCALE GENOMIC DNA]</scope>
    <source>
        <strain evidence="2 3">LaCa</strain>
    </source>
</reference>
<feature type="domain" description="Bacterial repeat" evidence="1">
    <location>
        <begin position="126"/>
        <end position="204"/>
    </location>
</feature>
<sequence length="327" mass="33241">MSYGGSSNCTATSKTGYNFSGFSGDCSGTSCSLTNVTANKTVTANFTAITYPINATANPSLGGSVNCSVNPVTYGGSSNCTATPKTGYNFTGFSGDCSGTSCRLTNITATKTVTANFTALFSTFRLTVTKTGNGTISSNPNGINCGSDCTENFASGKTVTLIAQPDTGATFVSWSGCSAVAANPLQCTLKMSKAQTVTATFATIPTPTGGNLTVKTVGNGNVTSNPAGISCGTGTNCTASFSSDTAVMLTALPATGETFRHWNGCTAAISNPNQCRVTPSSGKSVTATFSMDTTPVADVRVMAIAINPATPAAKGNFKRMYRNQPLK</sequence>
<organism evidence="2 3">
    <name type="scientific">Chromatium okenii</name>
    <dbReference type="NCBI Taxonomy" id="61644"/>
    <lineage>
        <taxon>Bacteria</taxon>
        <taxon>Pseudomonadati</taxon>
        <taxon>Pseudomonadota</taxon>
        <taxon>Gammaproteobacteria</taxon>
        <taxon>Chromatiales</taxon>
        <taxon>Chromatiaceae</taxon>
        <taxon>Chromatium</taxon>
    </lineage>
</organism>
<dbReference type="AlphaFoldDB" id="A0A2S7XT84"/>
<dbReference type="Pfam" id="PF18998">
    <property type="entry name" value="Flg_new_2"/>
    <property type="match status" value="4"/>
</dbReference>
<evidence type="ECO:0000259" key="1">
    <source>
        <dbReference type="Pfam" id="PF18998"/>
    </source>
</evidence>
<feature type="domain" description="Bacterial repeat" evidence="1">
    <location>
        <begin position="231"/>
        <end position="290"/>
    </location>
</feature>
<protein>
    <recommendedName>
        <fullName evidence="1">Bacterial repeat domain-containing protein</fullName>
    </recommendedName>
</protein>